<dbReference type="EMBL" id="DABERK010000084">
    <property type="protein sequence ID" value="HAI5335413.1"/>
    <property type="molecule type" value="Genomic_DNA"/>
</dbReference>
<reference evidence="3" key="2">
    <citation type="submission" date="2020-03" db="EMBL/GenBank/DDBJ databases">
        <authorList>
            <consortium name="NCBI Pathogen Detection Project"/>
        </authorList>
    </citation>
    <scope>NUCLEOTIDE SEQUENCE</scope>
    <source>
        <strain evidence="3">AMC_487</strain>
    </source>
</reference>
<comment type="similarity">
    <text evidence="1">Belongs to the Rpn/YhgA-like nuclease family.</text>
</comment>
<dbReference type="GO" id="GO:1990238">
    <property type="term" value="F:double-stranded DNA endonuclease activity"/>
    <property type="evidence" value="ECO:0007669"/>
    <property type="project" value="TreeGrafter"/>
</dbReference>
<dbReference type="Pfam" id="PF04754">
    <property type="entry name" value="Transposase_31"/>
    <property type="match status" value="1"/>
</dbReference>
<organism evidence="3">
    <name type="scientific">Escherichia coli</name>
    <dbReference type="NCBI Taxonomy" id="562"/>
    <lineage>
        <taxon>Bacteria</taxon>
        <taxon>Pseudomonadati</taxon>
        <taxon>Pseudomonadota</taxon>
        <taxon>Gammaproteobacteria</taxon>
        <taxon>Enterobacterales</taxon>
        <taxon>Enterobacteriaceae</taxon>
        <taxon>Escherichia</taxon>
    </lineage>
</organism>
<evidence type="ECO:0000259" key="2">
    <source>
        <dbReference type="Pfam" id="PF04754"/>
    </source>
</evidence>
<proteinExistence type="inferred from homology"/>
<sequence>MSSRKEKNTPTPHDAAFRAFMASAEVARDFVELHLPAEYRQLCDLSTLRLEPCTFVDQDLKQYACDALFSMKTVSGEEGYIYCLAEHQSTENAFMAFRMLRYAVAAMQRHFEQHHELPLVIPLLFYHGERSPYPYSMNWLECFRNPELAAKIYTRPFHLVDVTVLDDDEIMQHRRMGALTLLMKHSRSRDIMLQMDRLVQLIQTSLNEELAKALFHYLLNGSEHVTVRFLQTLAERLPQHEGNIMTLAEQLKQEGEVKGFERGIAQGMERGKLEGRMEGRMEGRAEGRLEGQLEGKLETARNMLAEGMGLQTIMKITGLSEEQLKKISH</sequence>
<dbReference type="PANTHER" id="PTHR34611">
    <property type="match status" value="1"/>
</dbReference>
<gene>
    <name evidence="3" type="ORF">HJQ60_005573</name>
</gene>
<dbReference type="PANTHER" id="PTHR34611:SF2">
    <property type="entry name" value="INACTIVE RECOMBINATION-PROMOTING NUCLEASE-LIKE PROTEIN RPNE-RELATED"/>
    <property type="match status" value="1"/>
</dbReference>
<dbReference type="Proteomes" id="UP000845800">
    <property type="component" value="Unassembled WGS sequence"/>
</dbReference>
<dbReference type="InterPro" id="IPR006842">
    <property type="entry name" value="Transposase_31"/>
</dbReference>
<evidence type="ECO:0000256" key="1">
    <source>
        <dbReference type="ARBA" id="ARBA00009787"/>
    </source>
</evidence>
<comment type="caution">
    <text evidence="3">The sequence shown here is derived from an EMBL/GenBank/DDBJ whole genome shotgun (WGS) entry which is preliminary data.</text>
</comment>
<feature type="domain" description="Transposase (putative) YhgA-like" evidence="2">
    <location>
        <begin position="11"/>
        <end position="207"/>
    </location>
</feature>
<dbReference type="NCBIfam" id="TIGR01784">
    <property type="entry name" value="T_den_put_tspse"/>
    <property type="match status" value="1"/>
</dbReference>
<dbReference type="AlphaFoldDB" id="A0A1M2E222"/>
<dbReference type="InterPro" id="IPR051699">
    <property type="entry name" value="Rpn/YhgA-like_nuclease"/>
</dbReference>
<accession>A0A1M2E222</accession>
<dbReference type="InterPro" id="IPR010106">
    <property type="entry name" value="RpnA"/>
</dbReference>
<protein>
    <submittedName>
        <fullName evidence="3">Rpn family recombination-promoting nuclease/putative transposase</fullName>
    </submittedName>
</protein>
<reference evidence="3" key="1">
    <citation type="journal article" date="2018" name="Genome Biol.">
        <title>SKESA: strategic k-mer extension for scrupulous assemblies.</title>
        <authorList>
            <person name="Souvorov A."/>
            <person name="Agarwala R."/>
            <person name="Lipman D.J."/>
        </authorList>
    </citation>
    <scope>NUCLEOTIDE SEQUENCE [LARGE SCALE GENOMIC DNA]</scope>
    <source>
        <strain evidence="3">AMC_487</strain>
    </source>
</reference>
<name>A0A1M2E222_ECOLX</name>
<dbReference type="RefSeq" id="WP_072721879.1">
    <property type="nucleotide sequence ID" value="NZ_JAIURB010000197.1"/>
</dbReference>
<dbReference type="GO" id="GO:0006310">
    <property type="term" value="P:DNA recombination"/>
    <property type="evidence" value="ECO:0007669"/>
    <property type="project" value="TreeGrafter"/>
</dbReference>
<evidence type="ECO:0000313" key="3">
    <source>
        <dbReference type="EMBL" id="HAI5335413.1"/>
    </source>
</evidence>